<accession>A0AAV2YN36</accession>
<feature type="compositionally biased region" description="Acidic residues" evidence="3">
    <location>
        <begin position="308"/>
        <end position="318"/>
    </location>
</feature>
<gene>
    <name evidence="6" type="ORF">N0F65_005840</name>
</gene>
<keyword evidence="7" id="KW-1185">Reference proteome</keyword>
<dbReference type="InterPro" id="IPR042470">
    <property type="entry name" value="RMI1_N_C_sf"/>
</dbReference>
<dbReference type="Gene3D" id="2.40.50.770">
    <property type="entry name" value="RecQ-mediated genome instability protein Rmi1, C-terminal domain"/>
    <property type="match status" value="1"/>
</dbReference>
<evidence type="ECO:0000259" key="4">
    <source>
        <dbReference type="Pfam" id="PF08585"/>
    </source>
</evidence>
<evidence type="ECO:0000256" key="3">
    <source>
        <dbReference type="SAM" id="MobiDB-lite"/>
    </source>
</evidence>
<dbReference type="GO" id="GO:0031422">
    <property type="term" value="C:RecQ family helicase-topoisomerase III complex"/>
    <property type="evidence" value="ECO:0007669"/>
    <property type="project" value="TreeGrafter"/>
</dbReference>
<dbReference type="SMART" id="SM01161">
    <property type="entry name" value="DUF1767"/>
    <property type="match status" value="1"/>
</dbReference>
<evidence type="ECO:0000313" key="6">
    <source>
        <dbReference type="EMBL" id="DAZ96062.1"/>
    </source>
</evidence>
<reference evidence="6" key="1">
    <citation type="submission" date="2022-11" db="EMBL/GenBank/DDBJ databases">
        <authorList>
            <person name="Morgan W.R."/>
            <person name="Tartar A."/>
        </authorList>
    </citation>
    <scope>NUCLEOTIDE SEQUENCE</scope>
    <source>
        <strain evidence="6">ARSEF 373</strain>
    </source>
</reference>
<feature type="domain" description="RecQ-mediated genome instability protein 1 C-terminal OB-fold" evidence="5">
    <location>
        <begin position="402"/>
        <end position="538"/>
    </location>
</feature>
<dbReference type="InterPro" id="IPR013894">
    <property type="entry name" value="RMI1_OB"/>
</dbReference>
<dbReference type="Proteomes" id="UP001146120">
    <property type="component" value="Unassembled WGS sequence"/>
</dbReference>
<feature type="compositionally biased region" description="Polar residues" evidence="3">
    <location>
        <begin position="277"/>
        <end position="294"/>
    </location>
</feature>
<dbReference type="AlphaFoldDB" id="A0AAV2YN36"/>
<dbReference type="EMBL" id="DAKRPA010000179">
    <property type="protein sequence ID" value="DAZ96062.1"/>
    <property type="molecule type" value="Genomic_DNA"/>
</dbReference>
<feature type="compositionally biased region" description="Pro residues" evidence="3">
    <location>
        <begin position="234"/>
        <end position="244"/>
    </location>
</feature>
<dbReference type="GO" id="GO:0000724">
    <property type="term" value="P:double-strand break repair via homologous recombination"/>
    <property type="evidence" value="ECO:0007669"/>
    <property type="project" value="TreeGrafter"/>
</dbReference>
<proteinExistence type="inferred from homology"/>
<dbReference type="GO" id="GO:0016604">
    <property type="term" value="C:nuclear body"/>
    <property type="evidence" value="ECO:0007669"/>
    <property type="project" value="TreeGrafter"/>
</dbReference>
<dbReference type="GO" id="GO:0000712">
    <property type="term" value="P:resolution of meiotic recombination intermediates"/>
    <property type="evidence" value="ECO:0007669"/>
    <property type="project" value="TreeGrafter"/>
</dbReference>
<name>A0AAV2YN36_9STRA</name>
<dbReference type="InterPro" id="IPR032199">
    <property type="entry name" value="RMI1_C"/>
</dbReference>
<evidence type="ECO:0000256" key="1">
    <source>
        <dbReference type="ARBA" id="ARBA00006395"/>
    </source>
</evidence>
<feature type="compositionally biased region" description="Polar residues" evidence="3">
    <location>
        <begin position="256"/>
        <end position="266"/>
    </location>
</feature>
<comment type="caution">
    <text evidence="6">The sequence shown here is derived from an EMBL/GenBank/DDBJ whole genome shotgun (WGS) entry which is preliminary data.</text>
</comment>
<organism evidence="6 7">
    <name type="scientific">Lagenidium giganteum</name>
    <dbReference type="NCBI Taxonomy" id="4803"/>
    <lineage>
        <taxon>Eukaryota</taxon>
        <taxon>Sar</taxon>
        <taxon>Stramenopiles</taxon>
        <taxon>Oomycota</taxon>
        <taxon>Peronosporomycetes</taxon>
        <taxon>Pythiales</taxon>
        <taxon>Pythiaceae</taxon>
    </lineage>
</organism>
<evidence type="ECO:0000259" key="5">
    <source>
        <dbReference type="Pfam" id="PF16099"/>
    </source>
</evidence>
<dbReference type="Pfam" id="PF16099">
    <property type="entry name" value="RMI1_C"/>
    <property type="match status" value="1"/>
</dbReference>
<dbReference type="Pfam" id="PF08585">
    <property type="entry name" value="RMI1_N_C"/>
    <property type="match status" value="1"/>
</dbReference>
<reference evidence="6" key="2">
    <citation type="journal article" date="2023" name="Microbiol Resour">
        <title>Decontamination and Annotation of the Draft Genome Sequence of the Oomycete Lagenidium giganteum ARSEF 373.</title>
        <authorList>
            <person name="Morgan W.R."/>
            <person name="Tartar A."/>
        </authorList>
    </citation>
    <scope>NUCLEOTIDE SEQUENCE</scope>
    <source>
        <strain evidence="6">ARSEF 373</strain>
    </source>
</reference>
<protein>
    <recommendedName>
        <fullName evidence="2">RecQ-mediated genome instability protein 1</fullName>
    </recommendedName>
</protein>
<dbReference type="PANTHER" id="PTHR14790">
    <property type="entry name" value="RECQ-MEDIATED GENOME INSTABILITY PROTEIN 1 RMI1"/>
    <property type="match status" value="1"/>
</dbReference>
<feature type="domain" description="RecQ mediated genome instability protein 1 OB-fold" evidence="4">
    <location>
        <begin position="70"/>
        <end position="168"/>
    </location>
</feature>
<feature type="compositionally biased region" description="Polar residues" evidence="3">
    <location>
        <begin position="208"/>
        <end position="217"/>
    </location>
</feature>
<comment type="similarity">
    <text evidence="1">Belongs to the RMI1 family.</text>
</comment>
<feature type="region of interest" description="Disordered" evidence="3">
    <location>
        <begin position="208"/>
        <end position="359"/>
    </location>
</feature>
<sequence length="546" mass="58852">MMDQSNARRLYDAIDRAWERAQLQAFGSHGFQSAGAVMTSRSSEDPFHVFLFGRLLQEDLHVSCSPRLPPDVAALDRVTLEGVCVLQVLDVVNIGANVEKRTEDSKGPTRTLKLALTDGHQIVYGFEHMWLPQLSTSTKRGTKVLIKNANVRHGLLLLTPHTCQVLGASGNPDLELLGGLNGQLRAMPTNKAQQGAYAAAVTSQLPMVQPATASPNKASPVATPNAAMQQAKPLQPPQPRPSPTPTSGARSVMPAPSQSNGATTAPVNARVPLETAPSRSVSAPTTQSKPSNTVKPPVRTEAVFLEISSDEAEGDSDTTDPAVQHLFYSPKTPRIEEQSQQPARKKPRPDPVVNPGNAQPQVAAHANPVVGDDSAGDEISFSLLGNMSMYQPPPTPQVEWKRPFRYFSAKSDRIVVGDDVAVGDRVIVRACIKSVAGFQFNSGKYDLQVLIEDGTANPRVAVDPAFVEQLMGVSCGEFVQTMQSNPALAHKWAAQMQFRLMTLEGLMTLRRVPAPQPMVLENCRKFQASDALLLLQRVQAVGGGQP</sequence>
<dbReference type="GO" id="GO:0000166">
    <property type="term" value="F:nucleotide binding"/>
    <property type="evidence" value="ECO:0007669"/>
    <property type="project" value="InterPro"/>
</dbReference>
<evidence type="ECO:0000313" key="7">
    <source>
        <dbReference type="Proteomes" id="UP001146120"/>
    </source>
</evidence>
<dbReference type="PANTHER" id="PTHR14790:SF15">
    <property type="entry name" value="RECQ-MEDIATED GENOME INSTABILITY PROTEIN 1"/>
    <property type="match status" value="1"/>
</dbReference>
<evidence type="ECO:0000256" key="2">
    <source>
        <dbReference type="ARBA" id="ARBA00018987"/>
    </source>
</evidence>